<dbReference type="PANTHER" id="PTHR33121">
    <property type="entry name" value="CYCLIC DI-GMP PHOSPHODIESTERASE PDEF"/>
    <property type="match status" value="1"/>
</dbReference>
<dbReference type="Pfam" id="PF00563">
    <property type="entry name" value="EAL"/>
    <property type="match status" value="1"/>
</dbReference>
<keyword evidence="5 10" id="KW-0812">Transmembrane</keyword>
<dbReference type="KEGG" id="kle:AO703_12420"/>
<comment type="catalytic activity">
    <reaction evidence="9">
        <text>3',3'-c-di-GMP + H2O = 5'-phosphoguanylyl(3'-&gt;5')guanosine + H(+)</text>
        <dbReference type="Rhea" id="RHEA:24902"/>
        <dbReference type="ChEBI" id="CHEBI:15377"/>
        <dbReference type="ChEBI" id="CHEBI:15378"/>
        <dbReference type="ChEBI" id="CHEBI:58754"/>
        <dbReference type="ChEBI" id="CHEBI:58805"/>
        <dbReference type="EC" id="3.1.4.52"/>
    </reaction>
</comment>
<keyword evidence="4" id="KW-0973">c-di-GMP</keyword>
<evidence type="ECO:0000256" key="8">
    <source>
        <dbReference type="ARBA" id="ARBA00023136"/>
    </source>
</evidence>
<feature type="transmembrane region" description="Helical" evidence="10">
    <location>
        <begin position="21"/>
        <end position="43"/>
    </location>
</feature>
<dbReference type="GO" id="GO:0005886">
    <property type="term" value="C:plasma membrane"/>
    <property type="evidence" value="ECO:0007669"/>
    <property type="project" value="UniProtKB-SubCell"/>
</dbReference>
<evidence type="ECO:0000256" key="4">
    <source>
        <dbReference type="ARBA" id="ARBA00022636"/>
    </source>
</evidence>
<name>A0A806XEA5_9ENTR</name>
<dbReference type="EMBL" id="CP012871">
    <property type="protein sequence ID" value="ALR77071.1"/>
    <property type="molecule type" value="Genomic_DNA"/>
</dbReference>
<evidence type="ECO:0000313" key="12">
    <source>
        <dbReference type="EMBL" id="ALR77071.1"/>
    </source>
</evidence>
<evidence type="ECO:0000313" key="13">
    <source>
        <dbReference type="Proteomes" id="UP000069162"/>
    </source>
</evidence>
<sequence>MALLQNGSASNRKEILVRHTLFSVLIATLLLLVGTLVVNWQLWHSSDSERAAIAGHIARKIDAILDEARDATNTATRVALNGCSAQGEFELGTEAALQPHLRTIIILKNDSVWCTSLPGSRVLIVKPEAISDDNLLLMMPQSMVNGLPVLIFQTLIPDGKVIVSISDAHLRDALNSSFENTRFSFVVGNRVFDNNGKVVSLKTLSGVSATRTSYSSTRYPFRIEYHRPSFFNLTRLMHQGTLFLLLLFLLSFTVAFLLRRYLDKYTTPEENLRKAIQNGEIIPFYQPVVNGKTGAMHGVEVLARWKHPKAGFISPAVFIPTAEKTGLIIPLTKSLMRQVVAQMRPIFGKLPDGFHIGINISASHINSPCFMHDCLQYQRGFDGKKVRLVLEVTEREPLLINNDLINNLNTLHSKGFALALDDFGTGYSGLSYLNDLHIDYIKIDKSFVSRVSHIADSTLLLDCVIEMAKKLSLHIVAEGVETKEQLDYLNRQNITLIQGYYFWKPVSYINLIKILLSKSKEETVEI</sequence>
<dbReference type="InterPro" id="IPR035919">
    <property type="entry name" value="EAL_sf"/>
</dbReference>
<dbReference type="CDD" id="cd01948">
    <property type="entry name" value="EAL"/>
    <property type="match status" value="1"/>
</dbReference>
<dbReference type="Pfam" id="PF12792">
    <property type="entry name" value="CSS-motif"/>
    <property type="match status" value="1"/>
</dbReference>
<keyword evidence="7 10" id="KW-1133">Transmembrane helix</keyword>
<dbReference type="InterPro" id="IPR024744">
    <property type="entry name" value="CSS-motif_dom"/>
</dbReference>
<dbReference type="EC" id="3.1.4.52" evidence="2"/>
<dbReference type="InterPro" id="IPR050706">
    <property type="entry name" value="Cyclic-di-GMP_PDE-like"/>
</dbReference>
<evidence type="ECO:0000256" key="2">
    <source>
        <dbReference type="ARBA" id="ARBA00012282"/>
    </source>
</evidence>
<evidence type="ECO:0000256" key="7">
    <source>
        <dbReference type="ARBA" id="ARBA00022989"/>
    </source>
</evidence>
<gene>
    <name evidence="12" type="ORF">AO703_12420</name>
</gene>
<dbReference type="InterPro" id="IPR001633">
    <property type="entry name" value="EAL_dom"/>
</dbReference>
<dbReference type="Proteomes" id="UP000069162">
    <property type="component" value="Chromosome"/>
</dbReference>
<evidence type="ECO:0000256" key="10">
    <source>
        <dbReference type="SAM" id="Phobius"/>
    </source>
</evidence>
<dbReference type="Gene3D" id="3.20.20.450">
    <property type="entry name" value="EAL domain"/>
    <property type="match status" value="1"/>
</dbReference>
<reference evidence="13" key="1">
    <citation type="submission" date="2015-10" db="EMBL/GenBank/DDBJ databases">
        <title>Complete Genome Sequencing of Klebsiella sp. strain G5.</title>
        <authorList>
            <person name="Chan K.-G."/>
            <person name="Chen J.-W."/>
        </authorList>
    </citation>
    <scope>NUCLEOTIDE SEQUENCE [LARGE SCALE GENOMIC DNA]</scope>
    <source>
        <strain evidence="13">G5</strain>
    </source>
</reference>
<dbReference type="PANTHER" id="PTHR33121:SF81">
    <property type="entry name" value="CYCLIC DI-GMP PHOSPHODIESTERASE PDEB-RELATED"/>
    <property type="match status" value="1"/>
</dbReference>
<dbReference type="PROSITE" id="PS50883">
    <property type="entry name" value="EAL"/>
    <property type="match status" value="1"/>
</dbReference>
<dbReference type="SMART" id="SM00052">
    <property type="entry name" value="EAL"/>
    <property type="match status" value="1"/>
</dbReference>
<comment type="subcellular location">
    <subcellularLocation>
        <location evidence="1">Cell membrane</location>
        <topology evidence="1">Multi-pass membrane protein</topology>
    </subcellularLocation>
</comment>
<protein>
    <recommendedName>
        <fullName evidence="2">cyclic-guanylate-specific phosphodiesterase</fullName>
        <ecNumber evidence="2">3.1.4.52</ecNumber>
    </recommendedName>
</protein>
<evidence type="ECO:0000256" key="6">
    <source>
        <dbReference type="ARBA" id="ARBA00022801"/>
    </source>
</evidence>
<evidence type="ECO:0000259" key="11">
    <source>
        <dbReference type="PROSITE" id="PS50883"/>
    </source>
</evidence>
<dbReference type="AlphaFoldDB" id="A0A806XEA5"/>
<dbReference type="GO" id="GO:0071111">
    <property type="term" value="F:cyclic-guanylate-specific phosphodiesterase activity"/>
    <property type="evidence" value="ECO:0007669"/>
    <property type="project" value="UniProtKB-EC"/>
</dbReference>
<evidence type="ECO:0000256" key="3">
    <source>
        <dbReference type="ARBA" id="ARBA00022475"/>
    </source>
</evidence>
<evidence type="ECO:0000256" key="9">
    <source>
        <dbReference type="ARBA" id="ARBA00034290"/>
    </source>
</evidence>
<evidence type="ECO:0000256" key="1">
    <source>
        <dbReference type="ARBA" id="ARBA00004651"/>
    </source>
</evidence>
<feature type="transmembrane region" description="Helical" evidence="10">
    <location>
        <begin position="236"/>
        <end position="258"/>
    </location>
</feature>
<proteinExistence type="predicted"/>
<keyword evidence="6" id="KW-0378">Hydrolase</keyword>
<dbReference type="RefSeq" id="WP_062741369.1">
    <property type="nucleotide sequence ID" value="NZ_CP012871.1"/>
</dbReference>
<feature type="domain" description="EAL" evidence="11">
    <location>
        <begin position="265"/>
        <end position="519"/>
    </location>
</feature>
<keyword evidence="3" id="KW-1003">Cell membrane</keyword>
<organism evidence="12 13">
    <name type="scientific">[Enterobacter] lignolyticus</name>
    <dbReference type="NCBI Taxonomy" id="1334193"/>
    <lineage>
        <taxon>Bacteria</taxon>
        <taxon>Pseudomonadati</taxon>
        <taxon>Pseudomonadota</taxon>
        <taxon>Gammaproteobacteria</taxon>
        <taxon>Enterobacterales</taxon>
        <taxon>Enterobacteriaceae</taxon>
        <taxon>Pluralibacter</taxon>
    </lineage>
</organism>
<keyword evidence="8 10" id="KW-0472">Membrane</keyword>
<accession>A0A806XEA5</accession>
<evidence type="ECO:0000256" key="5">
    <source>
        <dbReference type="ARBA" id="ARBA00022692"/>
    </source>
</evidence>
<dbReference type="FunFam" id="3.20.20.450:FF:000001">
    <property type="entry name" value="Cyclic di-GMP phosphodiesterase yahA"/>
    <property type="match status" value="1"/>
</dbReference>
<dbReference type="SUPFAM" id="SSF141868">
    <property type="entry name" value="EAL domain-like"/>
    <property type="match status" value="1"/>
</dbReference>